<evidence type="ECO:0000256" key="1">
    <source>
        <dbReference type="SAM" id="Coils"/>
    </source>
</evidence>
<sequence>MGESHQETQDPSQEREKGSYIQWSPEENKTLINLLLDAVASGLRDSNGTFSKFTVERRILSTLNRMHGCNKTYQHYSNRMKILKTKYLNAAELLRFSSGFGWDSTTKRFTASKEVWAEYLKAHPKFKKFRDEIFEEFDDLKLIFDKNIATGTNAIGLGETTDAQTVRVAETEKEQANCGEEFSFDVQQNYESQSSFFCSPSDDTLEKLPLRKRQKTSPLNKGDDLFTQKESVEEADELNTLTTITQKLYNLIEERETRQKQEAEQREAEKKKNNLWEAVKEVSDLEEHVRFDAVKLINQLGMKDVFISMSVDERYGWIKHNVIGF</sequence>
<dbReference type="PANTHER" id="PTHR47864">
    <property type="entry name" value="TRANSMEMBRANE PROTEIN"/>
    <property type="match status" value="1"/>
</dbReference>
<evidence type="ECO:0000313" key="5">
    <source>
        <dbReference type="EMBL" id="CAG7910021.1"/>
    </source>
</evidence>
<dbReference type="Pfam" id="PF24769">
    <property type="entry name" value="At2g29880_C"/>
    <property type="match status" value="1"/>
</dbReference>
<organism evidence="5 6">
    <name type="scientific">Brassica campestris</name>
    <name type="common">Field mustard</name>
    <dbReference type="NCBI Taxonomy" id="3711"/>
    <lineage>
        <taxon>Eukaryota</taxon>
        <taxon>Viridiplantae</taxon>
        <taxon>Streptophyta</taxon>
        <taxon>Embryophyta</taxon>
        <taxon>Tracheophyta</taxon>
        <taxon>Spermatophyta</taxon>
        <taxon>Magnoliopsida</taxon>
        <taxon>eudicotyledons</taxon>
        <taxon>Gunneridae</taxon>
        <taxon>Pentapetalae</taxon>
        <taxon>rosids</taxon>
        <taxon>malvids</taxon>
        <taxon>Brassicales</taxon>
        <taxon>Brassicaceae</taxon>
        <taxon>Brassiceae</taxon>
        <taxon>Brassica</taxon>
    </lineage>
</organism>
<name>A0A8D9I1U4_BRACM</name>
<feature type="domain" description="Myb/SANT-like" evidence="3">
    <location>
        <begin position="22"/>
        <end position="119"/>
    </location>
</feature>
<dbReference type="Gramene" id="A10p12670.2_BraZ1">
    <property type="protein sequence ID" value="A10p12670.2_BraZ1.CDS"/>
    <property type="gene ID" value="A10g12670.2_BraZ1"/>
</dbReference>
<evidence type="ECO:0000259" key="4">
    <source>
        <dbReference type="Pfam" id="PF24769"/>
    </source>
</evidence>
<accession>A0A8D9I1U4</accession>
<dbReference type="PANTHER" id="PTHR47864:SF7">
    <property type="entry name" value="MYB_SANT-LIKE DOMAIN-CONTAINING PROTEIN"/>
    <property type="match status" value="1"/>
</dbReference>
<evidence type="ECO:0000313" key="6">
    <source>
        <dbReference type="Proteomes" id="UP000694005"/>
    </source>
</evidence>
<gene>
    <name evidence="5" type="ORF">BRAPAZ1V2_A10P12670.2</name>
</gene>
<protein>
    <recommendedName>
        <fullName evidence="7">Myb/SANT-like domain-containing protein</fullName>
    </recommendedName>
</protein>
<evidence type="ECO:0000256" key="2">
    <source>
        <dbReference type="SAM" id="MobiDB-lite"/>
    </source>
</evidence>
<dbReference type="Proteomes" id="UP000694005">
    <property type="component" value="Chromosome A10"/>
</dbReference>
<proteinExistence type="predicted"/>
<feature type="domain" description="At2g29880-like C-terminal" evidence="4">
    <location>
        <begin position="275"/>
        <end position="321"/>
    </location>
</feature>
<evidence type="ECO:0000259" key="3">
    <source>
        <dbReference type="Pfam" id="PF12776"/>
    </source>
</evidence>
<feature type="coiled-coil region" evidence="1">
    <location>
        <begin position="251"/>
        <end position="288"/>
    </location>
</feature>
<evidence type="ECO:0008006" key="7">
    <source>
        <dbReference type="Google" id="ProtNLM"/>
    </source>
</evidence>
<dbReference type="InterPro" id="IPR056253">
    <property type="entry name" value="At2g29880-like_C"/>
</dbReference>
<keyword evidence="1" id="KW-0175">Coiled coil</keyword>
<dbReference type="InterPro" id="IPR024752">
    <property type="entry name" value="Myb/SANT-like_dom"/>
</dbReference>
<reference evidence="5 6" key="1">
    <citation type="submission" date="2021-07" db="EMBL/GenBank/DDBJ databases">
        <authorList>
            <consortium name="Genoscope - CEA"/>
            <person name="William W."/>
        </authorList>
    </citation>
    <scope>NUCLEOTIDE SEQUENCE [LARGE SCALE GENOMIC DNA]</scope>
</reference>
<dbReference type="AlphaFoldDB" id="A0A8D9I1U4"/>
<dbReference type="Pfam" id="PF12776">
    <property type="entry name" value="Myb_DNA-bind_3"/>
    <property type="match status" value="1"/>
</dbReference>
<feature type="region of interest" description="Disordered" evidence="2">
    <location>
        <begin position="1"/>
        <end position="21"/>
    </location>
</feature>
<feature type="compositionally biased region" description="Basic and acidic residues" evidence="2">
    <location>
        <begin position="1"/>
        <end position="18"/>
    </location>
</feature>
<dbReference type="InterPro" id="IPR055314">
    <property type="entry name" value="At2g29880-like"/>
</dbReference>
<dbReference type="EMBL" id="LS974626">
    <property type="protein sequence ID" value="CAG7910021.1"/>
    <property type="molecule type" value="Genomic_DNA"/>
</dbReference>